<dbReference type="AlphaFoldDB" id="A0AA88P0T2"/>
<reference evidence="2" key="1">
    <citation type="submission" date="2023-08" db="EMBL/GenBank/DDBJ databases">
        <title>Chromosome-level Genome Assembly of mud carp (Cirrhinus molitorella).</title>
        <authorList>
            <person name="Liu H."/>
        </authorList>
    </citation>
    <scope>NUCLEOTIDE SEQUENCE</scope>
    <source>
        <strain evidence="2">Prfri</strain>
        <tissue evidence="2">Muscle</tissue>
    </source>
</reference>
<feature type="region of interest" description="Disordered" evidence="1">
    <location>
        <begin position="39"/>
        <end position="76"/>
    </location>
</feature>
<feature type="region of interest" description="Disordered" evidence="1">
    <location>
        <begin position="1"/>
        <end position="23"/>
    </location>
</feature>
<name>A0AA88P0T2_9TELE</name>
<evidence type="ECO:0000313" key="3">
    <source>
        <dbReference type="Proteomes" id="UP001187343"/>
    </source>
</evidence>
<comment type="caution">
    <text evidence="2">The sequence shown here is derived from an EMBL/GenBank/DDBJ whole genome shotgun (WGS) entry which is preliminary data.</text>
</comment>
<dbReference type="InterPro" id="IPR013783">
    <property type="entry name" value="Ig-like_fold"/>
</dbReference>
<dbReference type="Gene3D" id="2.60.40.10">
    <property type="entry name" value="Immunoglobulins"/>
    <property type="match status" value="1"/>
</dbReference>
<gene>
    <name evidence="2" type="ORF">Q8A67_025754</name>
</gene>
<sequence length="337" mass="38022">MQKLGRSIQHRSGVTRQWPKAHRPVQLSNHHQRAFLKMSSETDRQPIRSHTIPPLRRATTETPDKATQARQTSAQKTLPVDEMEQVKPWHSFRLRGLCSLRSTTCIMTSIICATVFYLAAELAQEVKSYTPVADITENDTDHQRVKRSTITLVTPTHGSEDDVITIMEGSSVRFNCNPFLRNCPYCGRPEYEGTSSAECAQVYFYEHPCEWGKVKAYTNPVRYGTDGRFRVAKRGRKGHNKDGMSVTIVGMKTLDQGKYYCGIDKPIADWYETFSNVVGKPAPQPVKHLIEPAFEPATKEEMAWMGNEEAVQGKINLSEQKAMIKSQGNKACTLALL</sequence>
<keyword evidence="3" id="KW-1185">Reference proteome</keyword>
<dbReference type="EMBL" id="JAUYZG010000025">
    <property type="protein sequence ID" value="KAK2867637.1"/>
    <property type="molecule type" value="Genomic_DNA"/>
</dbReference>
<proteinExistence type="predicted"/>
<protein>
    <submittedName>
        <fullName evidence="2">Uncharacterized protein</fullName>
    </submittedName>
</protein>
<organism evidence="2 3">
    <name type="scientific">Cirrhinus molitorella</name>
    <name type="common">mud carp</name>
    <dbReference type="NCBI Taxonomy" id="172907"/>
    <lineage>
        <taxon>Eukaryota</taxon>
        <taxon>Metazoa</taxon>
        <taxon>Chordata</taxon>
        <taxon>Craniata</taxon>
        <taxon>Vertebrata</taxon>
        <taxon>Euteleostomi</taxon>
        <taxon>Actinopterygii</taxon>
        <taxon>Neopterygii</taxon>
        <taxon>Teleostei</taxon>
        <taxon>Ostariophysi</taxon>
        <taxon>Cypriniformes</taxon>
        <taxon>Cyprinidae</taxon>
        <taxon>Labeoninae</taxon>
        <taxon>Labeonini</taxon>
        <taxon>Cirrhinus</taxon>
    </lineage>
</organism>
<dbReference type="Proteomes" id="UP001187343">
    <property type="component" value="Unassembled WGS sequence"/>
</dbReference>
<evidence type="ECO:0000313" key="2">
    <source>
        <dbReference type="EMBL" id="KAK2867637.1"/>
    </source>
</evidence>
<evidence type="ECO:0000256" key="1">
    <source>
        <dbReference type="SAM" id="MobiDB-lite"/>
    </source>
</evidence>
<accession>A0AA88P0T2</accession>